<keyword evidence="4 8" id="KW-0378">Hydrolase</keyword>
<dbReference type="PANTHER" id="PTHR31451">
    <property type="match status" value="1"/>
</dbReference>
<dbReference type="InterPro" id="IPR017853">
    <property type="entry name" value="GH"/>
</dbReference>
<dbReference type="Proteomes" id="UP000077266">
    <property type="component" value="Unassembled WGS sequence"/>
</dbReference>
<dbReference type="InterPro" id="IPR045053">
    <property type="entry name" value="MAN-like"/>
</dbReference>
<dbReference type="GO" id="GO:0016985">
    <property type="term" value="F:mannan endo-1,4-beta-mannosidase activity"/>
    <property type="evidence" value="ECO:0007669"/>
    <property type="project" value="UniProtKB-EC"/>
</dbReference>
<proteinExistence type="inferred from homology"/>
<evidence type="ECO:0000259" key="7">
    <source>
        <dbReference type="Pfam" id="PF26410"/>
    </source>
</evidence>
<feature type="domain" description="Glycoside hydrolase family 5" evidence="7">
    <location>
        <begin position="26"/>
        <end position="324"/>
    </location>
</feature>
<dbReference type="Gene3D" id="3.20.20.80">
    <property type="entry name" value="Glycosidases"/>
    <property type="match status" value="1"/>
</dbReference>
<evidence type="ECO:0000313" key="9">
    <source>
        <dbReference type="Proteomes" id="UP000077266"/>
    </source>
</evidence>
<feature type="chain" id="PRO_5007860639" description="mannan endo-1,4-beta-mannosidase" evidence="6">
    <location>
        <begin position="19"/>
        <end position="406"/>
    </location>
</feature>
<dbReference type="OrthoDB" id="406631at2759"/>
<dbReference type="PANTHER" id="PTHR31451:SF21">
    <property type="entry name" value="MANNAN ENDO-1,4-BETA-MANNOSIDASE C"/>
    <property type="match status" value="1"/>
</dbReference>
<dbReference type="EMBL" id="KV425948">
    <property type="protein sequence ID" value="KZV96024.1"/>
    <property type="molecule type" value="Genomic_DNA"/>
</dbReference>
<feature type="signal peptide" evidence="6">
    <location>
        <begin position="1"/>
        <end position="18"/>
    </location>
</feature>
<comment type="catalytic activity">
    <reaction evidence="1">
        <text>Random hydrolysis of (1-&gt;4)-beta-D-mannosidic linkages in mannans, galactomannans and glucomannans.</text>
        <dbReference type="EC" id="3.2.1.78"/>
    </reaction>
</comment>
<reference evidence="8 9" key="1">
    <citation type="journal article" date="2016" name="Mol. Biol. Evol.">
        <title>Comparative Genomics of Early-Diverging Mushroom-Forming Fungi Provides Insights into the Origins of Lignocellulose Decay Capabilities.</title>
        <authorList>
            <person name="Nagy L.G."/>
            <person name="Riley R."/>
            <person name="Tritt A."/>
            <person name="Adam C."/>
            <person name="Daum C."/>
            <person name="Floudas D."/>
            <person name="Sun H."/>
            <person name="Yadav J.S."/>
            <person name="Pangilinan J."/>
            <person name="Larsson K.H."/>
            <person name="Matsuura K."/>
            <person name="Barry K."/>
            <person name="Labutti K."/>
            <person name="Kuo R."/>
            <person name="Ohm R.A."/>
            <person name="Bhattacharya S.S."/>
            <person name="Shirouzu T."/>
            <person name="Yoshinaga Y."/>
            <person name="Martin F.M."/>
            <person name="Grigoriev I.V."/>
            <person name="Hibbett D.S."/>
        </authorList>
    </citation>
    <scope>NUCLEOTIDE SEQUENCE [LARGE SCALE GENOMIC DNA]</scope>
    <source>
        <strain evidence="8 9">HHB12029</strain>
    </source>
</reference>
<evidence type="ECO:0000256" key="3">
    <source>
        <dbReference type="ARBA" id="ARBA00012706"/>
    </source>
</evidence>
<protein>
    <recommendedName>
        <fullName evidence="3">mannan endo-1,4-beta-mannosidase</fullName>
        <ecNumber evidence="3">3.2.1.78</ecNumber>
    </recommendedName>
</protein>
<keyword evidence="5" id="KW-0326">Glycosidase</keyword>
<gene>
    <name evidence="8" type="ORF">EXIGLDRAFT_609827</name>
</gene>
<comment type="similarity">
    <text evidence="2">Belongs to the glycosyl hydrolase 5 (cellulase A) family.</text>
</comment>
<dbReference type="InterPro" id="IPR001547">
    <property type="entry name" value="Glyco_hydro_5"/>
</dbReference>
<evidence type="ECO:0000313" key="8">
    <source>
        <dbReference type="EMBL" id="KZV96024.1"/>
    </source>
</evidence>
<dbReference type="InParanoid" id="A0A165K9Z2"/>
<organism evidence="8 9">
    <name type="scientific">Exidia glandulosa HHB12029</name>
    <dbReference type="NCBI Taxonomy" id="1314781"/>
    <lineage>
        <taxon>Eukaryota</taxon>
        <taxon>Fungi</taxon>
        <taxon>Dikarya</taxon>
        <taxon>Basidiomycota</taxon>
        <taxon>Agaricomycotina</taxon>
        <taxon>Agaricomycetes</taxon>
        <taxon>Auriculariales</taxon>
        <taxon>Exidiaceae</taxon>
        <taxon>Exidia</taxon>
    </lineage>
</organism>
<name>A0A165K9Z2_EXIGL</name>
<dbReference type="AlphaFoldDB" id="A0A165K9Z2"/>
<evidence type="ECO:0000256" key="2">
    <source>
        <dbReference type="ARBA" id="ARBA00005641"/>
    </source>
</evidence>
<evidence type="ECO:0000256" key="4">
    <source>
        <dbReference type="ARBA" id="ARBA00022801"/>
    </source>
</evidence>
<dbReference type="EC" id="3.2.1.78" evidence="3"/>
<dbReference type="STRING" id="1314781.A0A165K9Z2"/>
<sequence>MFPRLAAVSALLVASANALGISLPGFVTTKGSQFSLNGKPFFFAGTNAYWLSFLTNLSDTSLAMDKAKAAGHSVIRIWGFNDKNATFDPNGLPQYSPDSDAIFFQSWDNGKPTISAGLQHLDQVISLAERKGLKLTVALTNNWADYGGMDVYTANLGGSFHDDFYTAPKIKNAFKNYVRTLVSRHVLSPAIFAWELGNEPRCGADGTRNLPRSPSGCDTAVMTAWAKEISAFVKSIDPFHMVVVGSEGFFSVPGGSDDWAYSGADGVDSEALLRLKTIDAGTFHLYPDWWSKDPLTWAPDFIAAHGTLQRKVGKPVIMEEYGWMTPEARLSSLGIVSNVTRLQALGLWQDTSIAQRLAGDQYWQLGVDGLSFGLSTNDGFTIYMQNKTEAGPLIFDHVKKVQALNH</sequence>
<evidence type="ECO:0000256" key="1">
    <source>
        <dbReference type="ARBA" id="ARBA00001678"/>
    </source>
</evidence>
<evidence type="ECO:0000256" key="6">
    <source>
        <dbReference type="SAM" id="SignalP"/>
    </source>
</evidence>
<keyword evidence="6" id="KW-0732">Signal</keyword>
<dbReference type="Pfam" id="PF26410">
    <property type="entry name" value="GH5_mannosidase"/>
    <property type="match status" value="1"/>
</dbReference>
<evidence type="ECO:0000256" key="5">
    <source>
        <dbReference type="ARBA" id="ARBA00023295"/>
    </source>
</evidence>
<dbReference type="GO" id="GO:0046355">
    <property type="term" value="P:mannan catabolic process"/>
    <property type="evidence" value="ECO:0007669"/>
    <property type="project" value="UniProtKB-ARBA"/>
</dbReference>
<dbReference type="SUPFAM" id="SSF51445">
    <property type="entry name" value="(Trans)glycosidases"/>
    <property type="match status" value="1"/>
</dbReference>
<accession>A0A165K9Z2</accession>
<keyword evidence="9" id="KW-1185">Reference proteome</keyword>